<evidence type="ECO:0000313" key="2">
    <source>
        <dbReference type="EMBL" id="JAT73667.1"/>
    </source>
</evidence>
<feature type="compositionally biased region" description="Polar residues" evidence="1">
    <location>
        <begin position="310"/>
        <end position="319"/>
    </location>
</feature>
<proteinExistence type="predicted"/>
<dbReference type="AlphaFoldDB" id="A0A1D2A398"/>
<dbReference type="Gene3D" id="1.25.40.10">
    <property type="entry name" value="Tetratricopeptide repeat domain"/>
    <property type="match status" value="1"/>
</dbReference>
<sequence>MSGLVGGVGPHLVHQERAEYSLARKHALRARHADALHRCIARRRDTRGAGRRGVPACAMDAGLSRELSRASGPQDALHLLAAGEAGPLTTDACRQAMQACVDAGRADLARGVHAEMLRGGSREEGPQWPAADAETSAALLCMLCRAGQVKAALGALQDVRTCSLGRSGDVQFGHVVPSPLDPELPLALVRTLEATQNVADAASRYEFQIVSGTVTETAVEAVAQRRGTLWASTGGRVLGARPGLASVHRLVLEDAAGRRRALRFGTTDDALPAKAGDVVSVACCPERAVLSKDRLFKAMPPNAKPGQPMLLSNQTSGKSTPLVPAPPTADGSILRSSVPGWVLPAFMGLAAFDTAAAALNPGAALAATGAAAALGAAGLATQRLLLPRLRKLPSSGLAAQEVRQGLLAQHLELERRIAAILESAADTVQSCARLHHLRSKMAGLEGTYTMRLERVKASLQWLESRLEKQTELLRAAVRVLAMVEVEVELQEGSELEARSSGIEEELTRLDEIDRLQQGWWERSAAEDEVEKLLQTS</sequence>
<protein>
    <submittedName>
        <fullName evidence="2">Uncharacterized protein</fullName>
    </submittedName>
</protein>
<reference evidence="2" key="1">
    <citation type="submission" date="2015-08" db="EMBL/GenBank/DDBJ databases">
        <authorList>
            <person name="Babu N.S."/>
            <person name="Beckwith C.J."/>
            <person name="Beseler K.G."/>
            <person name="Brison A."/>
            <person name="Carone J.V."/>
            <person name="Caskin T.P."/>
            <person name="Diamond M."/>
            <person name="Durham M.E."/>
            <person name="Foxe J.M."/>
            <person name="Go M."/>
            <person name="Henderson B.A."/>
            <person name="Jones I.B."/>
            <person name="McGettigan J.A."/>
            <person name="Micheletti S.J."/>
            <person name="Nasrallah M.E."/>
            <person name="Ortiz D."/>
            <person name="Piller C.R."/>
            <person name="Privatt S.R."/>
            <person name="Schneider S.L."/>
            <person name="Sharp S."/>
            <person name="Smith T.C."/>
            <person name="Stanton J.D."/>
            <person name="Ullery H.E."/>
            <person name="Wilson R.J."/>
            <person name="Serrano M.G."/>
            <person name="Buck G."/>
            <person name="Lee V."/>
            <person name="Wang Y."/>
            <person name="Carvalho R."/>
            <person name="Voegtly L."/>
            <person name="Shi R."/>
            <person name="Duckworth R."/>
            <person name="Johnson A."/>
            <person name="Loviza R."/>
            <person name="Walstead R."/>
            <person name="Shah Z."/>
            <person name="Kiflezghi M."/>
            <person name="Wade K."/>
            <person name="Ball S.L."/>
            <person name="Bradley K.W."/>
            <person name="Asai D.J."/>
            <person name="Bowman C.A."/>
            <person name="Russell D.A."/>
            <person name="Pope W.H."/>
            <person name="Jacobs-Sera D."/>
            <person name="Hendrix R.W."/>
            <person name="Hatfull G.F."/>
        </authorList>
    </citation>
    <scope>NUCLEOTIDE SEQUENCE</scope>
</reference>
<dbReference type="PANTHER" id="PTHR37381:SF1">
    <property type="entry name" value="PENTATRICOPEPTIDE REPEAT (PPR) SUPERFAMILY PROTEIN"/>
    <property type="match status" value="1"/>
</dbReference>
<dbReference type="EMBL" id="GDKF01004955">
    <property type="protein sequence ID" value="JAT73667.1"/>
    <property type="molecule type" value="Transcribed_RNA"/>
</dbReference>
<dbReference type="InterPro" id="IPR011990">
    <property type="entry name" value="TPR-like_helical_dom_sf"/>
</dbReference>
<dbReference type="PANTHER" id="PTHR37381">
    <property type="entry name" value="PENTATRICOPEPTIDE REPEAT (PPR) SUPERFAMILY PROTEIN"/>
    <property type="match status" value="1"/>
</dbReference>
<accession>A0A1D2A398</accession>
<evidence type="ECO:0000256" key="1">
    <source>
        <dbReference type="SAM" id="MobiDB-lite"/>
    </source>
</evidence>
<name>A0A1D2A398_AUXPR</name>
<gene>
    <name evidence="2" type="ORF">g.49032</name>
</gene>
<organism evidence="2">
    <name type="scientific">Auxenochlorella protothecoides</name>
    <name type="common">Green microalga</name>
    <name type="synonym">Chlorella protothecoides</name>
    <dbReference type="NCBI Taxonomy" id="3075"/>
    <lineage>
        <taxon>Eukaryota</taxon>
        <taxon>Viridiplantae</taxon>
        <taxon>Chlorophyta</taxon>
        <taxon>core chlorophytes</taxon>
        <taxon>Trebouxiophyceae</taxon>
        <taxon>Chlorellales</taxon>
        <taxon>Chlorellaceae</taxon>
        <taxon>Auxenochlorella</taxon>
    </lineage>
</organism>
<feature type="region of interest" description="Disordered" evidence="1">
    <location>
        <begin position="301"/>
        <end position="328"/>
    </location>
</feature>